<proteinExistence type="predicted"/>
<keyword evidence="2" id="KW-1185">Reference proteome</keyword>
<dbReference type="Proteomes" id="UP001419268">
    <property type="component" value="Unassembled WGS sequence"/>
</dbReference>
<organism evidence="1 2">
    <name type="scientific">Stephania cephalantha</name>
    <dbReference type="NCBI Taxonomy" id="152367"/>
    <lineage>
        <taxon>Eukaryota</taxon>
        <taxon>Viridiplantae</taxon>
        <taxon>Streptophyta</taxon>
        <taxon>Embryophyta</taxon>
        <taxon>Tracheophyta</taxon>
        <taxon>Spermatophyta</taxon>
        <taxon>Magnoliopsida</taxon>
        <taxon>Ranunculales</taxon>
        <taxon>Menispermaceae</taxon>
        <taxon>Menispermoideae</taxon>
        <taxon>Cissampelideae</taxon>
        <taxon>Stephania</taxon>
    </lineage>
</organism>
<dbReference type="AlphaFoldDB" id="A0AAP0LCR5"/>
<reference evidence="1 2" key="1">
    <citation type="submission" date="2024-01" db="EMBL/GenBank/DDBJ databases">
        <title>Genome assemblies of Stephania.</title>
        <authorList>
            <person name="Yang L."/>
        </authorList>
    </citation>
    <scope>NUCLEOTIDE SEQUENCE [LARGE SCALE GENOMIC DNA]</scope>
    <source>
        <strain evidence="1">JXDWG</strain>
        <tissue evidence="1">Leaf</tissue>
    </source>
</reference>
<evidence type="ECO:0000313" key="1">
    <source>
        <dbReference type="EMBL" id="KAK9167265.1"/>
    </source>
</evidence>
<name>A0AAP0LCR5_9MAGN</name>
<gene>
    <name evidence="1" type="ORF">Scep_002456</name>
</gene>
<evidence type="ECO:0000313" key="2">
    <source>
        <dbReference type="Proteomes" id="UP001419268"/>
    </source>
</evidence>
<dbReference type="EMBL" id="JBBNAG010000001">
    <property type="protein sequence ID" value="KAK9167265.1"/>
    <property type="molecule type" value="Genomic_DNA"/>
</dbReference>
<comment type="caution">
    <text evidence="1">The sequence shown here is derived from an EMBL/GenBank/DDBJ whole genome shotgun (WGS) entry which is preliminary data.</text>
</comment>
<protein>
    <submittedName>
        <fullName evidence="1">Uncharacterized protein</fullName>
    </submittedName>
</protein>
<sequence>MSMDLHSLFECLRAKSVRKVTPEGDSQSEPHLESLDWLVVDERRVFGALLVTYVYDNLKIQLAFIALSRLRAAAASLQL</sequence>
<accession>A0AAP0LCR5</accession>